<dbReference type="Proteomes" id="UP001295423">
    <property type="component" value="Unassembled WGS sequence"/>
</dbReference>
<dbReference type="PANTHER" id="PTHR31984">
    <property type="entry name" value="TRANSPORTER, PUTATIVE (DUF179)-RELATED"/>
    <property type="match status" value="1"/>
</dbReference>
<proteinExistence type="predicted"/>
<gene>
    <name evidence="3" type="ORF">CYCCA115_LOCUS3869</name>
</gene>
<dbReference type="PANTHER" id="PTHR31984:SF17">
    <property type="entry name" value="TRANSCRIPTIONAL REGULATOR"/>
    <property type="match status" value="1"/>
</dbReference>
<evidence type="ECO:0000313" key="4">
    <source>
        <dbReference type="Proteomes" id="UP001295423"/>
    </source>
</evidence>
<dbReference type="SUPFAM" id="SSF143456">
    <property type="entry name" value="VC0467-like"/>
    <property type="match status" value="2"/>
</dbReference>
<reference evidence="3" key="1">
    <citation type="submission" date="2023-08" db="EMBL/GenBank/DDBJ databases">
        <authorList>
            <person name="Audoor S."/>
            <person name="Bilcke G."/>
        </authorList>
    </citation>
    <scope>NUCLEOTIDE SEQUENCE</scope>
</reference>
<dbReference type="InterPro" id="IPR003774">
    <property type="entry name" value="AlgH-like"/>
</dbReference>
<organism evidence="3 4">
    <name type="scientific">Cylindrotheca closterium</name>
    <dbReference type="NCBI Taxonomy" id="2856"/>
    <lineage>
        <taxon>Eukaryota</taxon>
        <taxon>Sar</taxon>
        <taxon>Stramenopiles</taxon>
        <taxon>Ochrophyta</taxon>
        <taxon>Bacillariophyta</taxon>
        <taxon>Bacillariophyceae</taxon>
        <taxon>Bacillariophycidae</taxon>
        <taxon>Bacillariales</taxon>
        <taxon>Bacillariaceae</taxon>
        <taxon>Cylindrotheca</taxon>
    </lineage>
</organism>
<protein>
    <recommendedName>
        <fullName evidence="5">YqgE/AlgH family protein</fullName>
    </recommendedName>
</protein>
<feature type="compositionally biased region" description="Acidic residues" evidence="1">
    <location>
        <begin position="160"/>
        <end position="174"/>
    </location>
</feature>
<sequence length="612" mass="67724">MCRIIRFILLLMAMRTDWSAGFQPLSNNPTRLSRFAKKTRQQTSSSTGGEGNTQDDWRAFRAKLVQGENSKDLPSSPSSSSSSPKSWTYDAGMLIERGSLVVSRVEDSLGCHDLRQPYFAKCVVLLVEHEENEFTQGIVLNRPSNLNLKDQDIVYYGDDGEQVFEDDDGDDDDEHNGSGTDTSWRMFFGGDIAGLHDEFENPLIVCLHNDTSTVAKSVSDEVLPGVYLTSHLGARALLDEGSLTPDACFTFYGFCGWDPGQLEREVKRGSWSIVSVDSDTLWSDLTTLRQSDNDPREVGLDMWKRIVGALDKQSNDQEEDDDSPEQEGQAVSDFQDLMLKEWATKMLMVPEPDMDETYVEDTDIYQAIRASGQTSQIQTGSLLRGSSQEESPFLLQDQFFHKSILLLLQESDDVSVGVTLHLPSSDGIEIDLSDGTKVVFPIRFGGPDGRGDEDPLLWFYFGTHKVGQILGGNGCLQTCSYEQVVDSLANGVATTHNFLVVQGFCTWQKGEEGSGGIKGEVIDGKFENISSHTAVKVLSHLGQQKLITDDSLRDNFSSILGAWEEGGSNQLEGDVVKGRCVFGSDMTVANLSDEALLTWIKIFLLGNAEYYR</sequence>
<name>A0AAD2CIX6_9STRA</name>
<dbReference type="Gene3D" id="3.40.1740.10">
    <property type="entry name" value="VC0467-like"/>
    <property type="match status" value="2"/>
</dbReference>
<dbReference type="Pfam" id="PF02622">
    <property type="entry name" value="DUF179"/>
    <property type="match status" value="1"/>
</dbReference>
<keyword evidence="2" id="KW-0732">Signal</keyword>
<feature type="chain" id="PRO_5042047467" description="YqgE/AlgH family protein" evidence="2">
    <location>
        <begin position="22"/>
        <end position="612"/>
    </location>
</feature>
<evidence type="ECO:0008006" key="5">
    <source>
        <dbReference type="Google" id="ProtNLM"/>
    </source>
</evidence>
<evidence type="ECO:0000256" key="1">
    <source>
        <dbReference type="SAM" id="MobiDB-lite"/>
    </source>
</evidence>
<comment type="caution">
    <text evidence="3">The sequence shown here is derived from an EMBL/GenBank/DDBJ whole genome shotgun (WGS) entry which is preliminary data.</text>
</comment>
<feature type="region of interest" description="Disordered" evidence="1">
    <location>
        <begin position="35"/>
        <end position="54"/>
    </location>
</feature>
<accession>A0AAD2CIX6</accession>
<keyword evidence="4" id="KW-1185">Reference proteome</keyword>
<feature type="signal peptide" evidence="2">
    <location>
        <begin position="1"/>
        <end position="21"/>
    </location>
</feature>
<evidence type="ECO:0000313" key="3">
    <source>
        <dbReference type="EMBL" id="CAJ1934529.1"/>
    </source>
</evidence>
<feature type="region of interest" description="Disordered" evidence="1">
    <location>
        <begin position="160"/>
        <end position="181"/>
    </location>
</feature>
<dbReference type="EMBL" id="CAKOGP040000335">
    <property type="protein sequence ID" value="CAJ1934529.1"/>
    <property type="molecule type" value="Genomic_DNA"/>
</dbReference>
<evidence type="ECO:0000256" key="2">
    <source>
        <dbReference type="SAM" id="SignalP"/>
    </source>
</evidence>
<dbReference type="AlphaFoldDB" id="A0AAD2CIX6"/>